<proteinExistence type="predicted"/>
<protein>
    <submittedName>
        <fullName evidence="2">Uncharacterized protein</fullName>
    </submittedName>
</protein>
<sequence length="294" mass="33027">MTPYHRLGTSLILLFALLDARARCFKTQNIQAYVISGVEERWLSTSKVHKYDANTDVANMRTQREFSLLATFKKVFRMIARLQGLDEDQFALLFEDDIAVHTIFGAQVTKRRARSLITDLHANMVAHQIAFDHGHCIDQLLYHFSSLNNLTWVVGSNFVSPQNGAHVGLFYQNREKFSYANGVNFDDVRTQREFSLLATFKHVFRLVSKLPIADDQFALVFEDDIALHPDAKADSFAAALAYGAEHAVHDGLLYLGACGPDFDESTRTSHGGFEYAKAASFCSHALALTRRVAC</sequence>
<feature type="signal peptide" evidence="1">
    <location>
        <begin position="1"/>
        <end position="22"/>
    </location>
</feature>
<reference evidence="2 3" key="1">
    <citation type="journal article" date="2024" name="Nat. Commun.">
        <title>Phylogenomics reveals the evolutionary origins of lichenization in chlorophyte algae.</title>
        <authorList>
            <person name="Puginier C."/>
            <person name="Libourel C."/>
            <person name="Otte J."/>
            <person name="Skaloud P."/>
            <person name="Haon M."/>
            <person name="Grisel S."/>
            <person name="Petersen M."/>
            <person name="Berrin J.G."/>
            <person name="Delaux P.M."/>
            <person name="Dal Grande F."/>
            <person name="Keller J."/>
        </authorList>
    </citation>
    <scope>NUCLEOTIDE SEQUENCE [LARGE SCALE GENOMIC DNA]</scope>
    <source>
        <strain evidence="2 3">SAG 245.80</strain>
    </source>
</reference>
<dbReference type="Proteomes" id="UP001445335">
    <property type="component" value="Unassembled WGS sequence"/>
</dbReference>
<evidence type="ECO:0000313" key="3">
    <source>
        <dbReference type="Proteomes" id="UP001445335"/>
    </source>
</evidence>
<gene>
    <name evidence="2" type="ORF">WJX81_001946</name>
</gene>
<feature type="chain" id="PRO_5043318133" evidence="1">
    <location>
        <begin position="23"/>
        <end position="294"/>
    </location>
</feature>
<evidence type="ECO:0000313" key="2">
    <source>
        <dbReference type="EMBL" id="KAK9833276.1"/>
    </source>
</evidence>
<keyword evidence="3" id="KW-1185">Reference proteome</keyword>
<evidence type="ECO:0000256" key="1">
    <source>
        <dbReference type="SAM" id="SignalP"/>
    </source>
</evidence>
<dbReference type="EMBL" id="JALJOU010000037">
    <property type="protein sequence ID" value="KAK9833276.1"/>
    <property type="molecule type" value="Genomic_DNA"/>
</dbReference>
<dbReference type="AlphaFoldDB" id="A0AAW1RIU6"/>
<accession>A0AAW1RIU6</accession>
<keyword evidence="1" id="KW-0732">Signal</keyword>
<name>A0AAW1RIU6_9CHLO</name>
<organism evidence="2 3">
    <name type="scientific">Elliptochloris bilobata</name>
    <dbReference type="NCBI Taxonomy" id="381761"/>
    <lineage>
        <taxon>Eukaryota</taxon>
        <taxon>Viridiplantae</taxon>
        <taxon>Chlorophyta</taxon>
        <taxon>core chlorophytes</taxon>
        <taxon>Trebouxiophyceae</taxon>
        <taxon>Trebouxiophyceae incertae sedis</taxon>
        <taxon>Elliptochloris clade</taxon>
        <taxon>Elliptochloris</taxon>
    </lineage>
</organism>
<comment type="caution">
    <text evidence="2">The sequence shown here is derived from an EMBL/GenBank/DDBJ whole genome shotgun (WGS) entry which is preliminary data.</text>
</comment>